<dbReference type="KEGG" id="sli:Slin_5370"/>
<sequence>MSKPVVANATVNTNLPFERVEKTVSLHGLYKQFAIG</sequence>
<name>D2QEZ4_SPILD</name>
<accession>D2QEZ4</accession>
<organism evidence="1 2">
    <name type="scientific">Spirosoma linguale (strain ATCC 33905 / DSM 74 / LMG 10896 / Claus 1)</name>
    <dbReference type="NCBI Taxonomy" id="504472"/>
    <lineage>
        <taxon>Bacteria</taxon>
        <taxon>Pseudomonadati</taxon>
        <taxon>Bacteroidota</taxon>
        <taxon>Cytophagia</taxon>
        <taxon>Cytophagales</taxon>
        <taxon>Cytophagaceae</taxon>
        <taxon>Spirosoma</taxon>
    </lineage>
</organism>
<evidence type="ECO:0000313" key="1">
    <source>
        <dbReference type="EMBL" id="ADB41338.1"/>
    </source>
</evidence>
<dbReference type="STRING" id="504472.Slin_5370"/>
<dbReference type="Proteomes" id="UP000002028">
    <property type="component" value="Chromosome"/>
</dbReference>
<dbReference type="AlphaFoldDB" id="D2QEZ4"/>
<dbReference type="HOGENOM" id="CLU_3358576_0_0_10"/>
<protein>
    <submittedName>
        <fullName evidence="1">Uncharacterized protein</fullName>
    </submittedName>
</protein>
<reference evidence="1 2" key="1">
    <citation type="journal article" date="2010" name="Stand. Genomic Sci.">
        <title>Complete genome sequence of Spirosoma linguale type strain (1).</title>
        <authorList>
            <person name="Lail K."/>
            <person name="Sikorski J."/>
            <person name="Saunders E."/>
            <person name="Lapidus A."/>
            <person name="Glavina Del Rio T."/>
            <person name="Copeland A."/>
            <person name="Tice H."/>
            <person name="Cheng J.-F."/>
            <person name="Lucas S."/>
            <person name="Nolan M."/>
            <person name="Bruce D."/>
            <person name="Goodwin L."/>
            <person name="Pitluck S."/>
            <person name="Ivanova N."/>
            <person name="Mavromatis K."/>
            <person name="Ovchinnikova G."/>
            <person name="Pati A."/>
            <person name="Chen A."/>
            <person name="Palaniappan K."/>
            <person name="Land M."/>
            <person name="Hauser L."/>
            <person name="Chang Y.-J."/>
            <person name="Jeffries C.D."/>
            <person name="Chain P."/>
            <person name="Brettin T."/>
            <person name="Detter J.C."/>
            <person name="Schuetze A."/>
            <person name="Rohde M."/>
            <person name="Tindall B.J."/>
            <person name="Goeker M."/>
            <person name="Bristow J."/>
            <person name="Eisen J.A."/>
            <person name="Markowitz V."/>
            <person name="Hugenholtz P."/>
            <person name="Kyrpides N.C."/>
            <person name="Klenk H.-P."/>
            <person name="Chen F."/>
        </authorList>
    </citation>
    <scope>NUCLEOTIDE SEQUENCE [LARGE SCALE GENOMIC DNA]</scope>
    <source>
        <strain evidence="2">ATCC 33905 / DSM 74 / LMG 10896 / Claus 1</strain>
    </source>
</reference>
<gene>
    <name evidence="1" type="ordered locus">Slin_5370</name>
</gene>
<keyword evidence="2" id="KW-1185">Reference proteome</keyword>
<dbReference type="EMBL" id="CP001769">
    <property type="protein sequence ID" value="ADB41338.1"/>
    <property type="molecule type" value="Genomic_DNA"/>
</dbReference>
<proteinExistence type="predicted"/>
<evidence type="ECO:0000313" key="2">
    <source>
        <dbReference type="Proteomes" id="UP000002028"/>
    </source>
</evidence>